<protein>
    <submittedName>
        <fullName evidence="1">Uncharacterized protein</fullName>
    </submittedName>
</protein>
<sequence length="216" mass="24942">MSTQPSLSSCPSIVYREIIKYLAPRVVAKHAINTYTELQRCCNLTFAHEVRNLMKTPLQSAQATIATYDPEYALRHYKNLPHNPIYIRFLTLKDLCVLFDIAIEKPGFHAPFTKLFIKYTEAHVQNTSNAKRVRYLVQSKSKVIRAEQLLDQTRFGISKVYQLYGGVETSWRPSRRHVETILTYDYALVRLLREDGEVRESVVAVGNDRASFYPLP</sequence>
<dbReference type="Proteomes" id="UP001212841">
    <property type="component" value="Unassembled WGS sequence"/>
</dbReference>
<keyword evidence="2" id="KW-1185">Reference proteome</keyword>
<evidence type="ECO:0000313" key="1">
    <source>
        <dbReference type="EMBL" id="KAJ3047280.1"/>
    </source>
</evidence>
<gene>
    <name evidence="1" type="ORF">HK097_011687</name>
</gene>
<organism evidence="1 2">
    <name type="scientific">Rhizophlyctis rosea</name>
    <dbReference type="NCBI Taxonomy" id="64517"/>
    <lineage>
        <taxon>Eukaryota</taxon>
        <taxon>Fungi</taxon>
        <taxon>Fungi incertae sedis</taxon>
        <taxon>Chytridiomycota</taxon>
        <taxon>Chytridiomycota incertae sedis</taxon>
        <taxon>Chytridiomycetes</taxon>
        <taxon>Rhizophlyctidales</taxon>
        <taxon>Rhizophlyctidaceae</taxon>
        <taxon>Rhizophlyctis</taxon>
    </lineage>
</organism>
<reference evidence="1" key="1">
    <citation type="submission" date="2020-05" db="EMBL/GenBank/DDBJ databases">
        <title>Phylogenomic resolution of chytrid fungi.</title>
        <authorList>
            <person name="Stajich J.E."/>
            <person name="Amses K."/>
            <person name="Simmons R."/>
            <person name="Seto K."/>
            <person name="Myers J."/>
            <person name="Bonds A."/>
            <person name="Quandt C.A."/>
            <person name="Barry K."/>
            <person name="Liu P."/>
            <person name="Grigoriev I."/>
            <person name="Longcore J.E."/>
            <person name="James T.Y."/>
        </authorList>
    </citation>
    <scope>NUCLEOTIDE SEQUENCE</scope>
    <source>
        <strain evidence="1">JEL0318</strain>
    </source>
</reference>
<dbReference type="AlphaFoldDB" id="A0AAD5SE12"/>
<dbReference type="EMBL" id="JADGJD010000992">
    <property type="protein sequence ID" value="KAJ3047280.1"/>
    <property type="molecule type" value="Genomic_DNA"/>
</dbReference>
<accession>A0AAD5SE12</accession>
<evidence type="ECO:0000313" key="2">
    <source>
        <dbReference type="Proteomes" id="UP001212841"/>
    </source>
</evidence>
<name>A0AAD5SE12_9FUNG</name>
<comment type="caution">
    <text evidence="1">The sequence shown here is derived from an EMBL/GenBank/DDBJ whole genome shotgun (WGS) entry which is preliminary data.</text>
</comment>
<proteinExistence type="predicted"/>